<evidence type="ECO:0000259" key="5">
    <source>
        <dbReference type="PROSITE" id="PS50089"/>
    </source>
</evidence>
<feature type="domain" description="RING-type" evidence="5">
    <location>
        <begin position="189"/>
        <end position="230"/>
    </location>
</feature>
<keyword evidence="6" id="KW-1185">Reference proteome</keyword>
<dbReference type="PANTHER" id="PTHR15710:SF243">
    <property type="entry name" value="E3 UBIQUITIN-PROTEIN LIGASE PRAJA-2 ISOFORM X1"/>
    <property type="match status" value="1"/>
</dbReference>
<evidence type="ECO:0000256" key="1">
    <source>
        <dbReference type="ARBA" id="ARBA00022723"/>
    </source>
</evidence>
<dbReference type="RefSeq" id="XP_010926637.2">
    <property type="nucleotide sequence ID" value="XM_010928335.2"/>
</dbReference>
<dbReference type="GO" id="GO:0016567">
    <property type="term" value="P:protein ubiquitination"/>
    <property type="evidence" value="ECO:0007669"/>
    <property type="project" value="TreeGrafter"/>
</dbReference>
<dbReference type="SUPFAM" id="SSF57850">
    <property type="entry name" value="RING/U-box"/>
    <property type="match status" value="1"/>
</dbReference>
<organism evidence="6 7">
    <name type="scientific">Elaeis guineensis var. tenera</name>
    <name type="common">Oil palm</name>
    <dbReference type="NCBI Taxonomy" id="51953"/>
    <lineage>
        <taxon>Eukaryota</taxon>
        <taxon>Viridiplantae</taxon>
        <taxon>Streptophyta</taxon>
        <taxon>Embryophyta</taxon>
        <taxon>Tracheophyta</taxon>
        <taxon>Spermatophyta</taxon>
        <taxon>Magnoliopsida</taxon>
        <taxon>Liliopsida</taxon>
        <taxon>Arecaceae</taxon>
        <taxon>Arecoideae</taxon>
        <taxon>Cocoseae</taxon>
        <taxon>Elaeidinae</taxon>
        <taxon>Elaeis</taxon>
    </lineage>
</organism>
<keyword evidence="3" id="KW-0862">Zinc</keyword>
<dbReference type="InterPro" id="IPR001841">
    <property type="entry name" value="Znf_RING"/>
</dbReference>
<dbReference type="OrthoDB" id="688307at2759"/>
<dbReference type="GO" id="GO:0008270">
    <property type="term" value="F:zinc ion binding"/>
    <property type="evidence" value="ECO:0007669"/>
    <property type="project" value="UniProtKB-KW"/>
</dbReference>
<accession>A0A6I9RI43</accession>
<evidence type="ECO:0000256" key="4">
    <source>
        <dbReference type="PROSITE-ProRule" id="PRU00175"/>
    </source>
</evidence>
<keyword evidence="2 4" id="KW-0863">Zinc-finger</keyword>
<evidence type="ECO:0000313" key="6">
    <source>
        <dbReference type="Proteomes" id="UP000504607"/>
    </source>
</evidence>
<dbReference type="GO" id="GO:0005737">
    <property type="term" value="C:cytoplasm"/>
    <property type="evidence" value="ECO:0007669"/>
    <property type="project" value="TreeGrafter"/>
</dbReference>
<dbReference type="Proteomes" id="UP000504607">
    <property type="component" value="Chromosome 7"/>
</dbReference>
<dbReference type="PANTHER" id="PTHR15710">
    <property type="entry name" value="E3 UBIQUITIN-PROTEIN LIGASE PRAJA"/>
    <property type="match status" value="1"/>
</dbReference>
<dbReference type="Pfam" id="PF13639">
    <property type="entry name" value="zf-RING_2"/>
    <property type="match status" value="1"/>
</dbReference>
<evidence type="ECO:0000256" key="3">
    <source>
        <dbReference type="ARBA" id="ARBA00022833"/>
    </source>
</evidence>
<evidence type="ECO:0000313" key="7">
    <source>
        <dbReference type="RefSeq" id="XP_010926637.2"/>
    </source>
</evidence>
<protein>
    <submittedName>
        <fullName evidence="7">RING-H2 finger protein ATL52-like</fullName>
    </submittedName>
</protein>
<evidence type="ECO:0000256" key="2">
    <source>
        <dbReference type="ARBA" id="ARBA00022771"/>
    </source>
</evidence>
<dbReference type="InterPro" id="IPR013083">
    <property type="entry name" value="Znf_RING/FYVE/PHD"/>
</dbReference>
<proteinExistence type="predicted"/>
<keyword evidence="1" id="KW-0479">Metal-binding</keyword>
<sequence length="241" mass="27252">MATMNRRNLAHGNTLMHLSATFPLWNSRSATTPISEVPVLVYLLVTRSRFSNQSSEIMRRSEDFIFTSTLGNVLLPQARRREVSYMLSHIQHSDPRDNDFWINQICSFASQAAPEAAQNHGLALIADIIIEYTDFHAFFEGVQEISEPLTLGEIFDGKEWFGSTPEGKSSGRKLERVIYTTDGFQESECVICLEDFDPGVEVAKMPCSHIFDQHCIAAWLERSPLCPLCRFEMPTGNEKGK</sequence>
<dbReference type="PROSITE" id="PS50089">
    <property type="entry name" value="ZF_RING_2"/>
    <property type="match status" value="1"/>
</dbReference>
<dbReference type="CDD" id="cd16454">
    <property type="entry name" value="RING-H2_PA-TM-RING"/>
    <property type="match status" value="1"/>
</dbReference>
<reference evidence="7" key="1">
    <citation type="submission" date="2025-08" db="UniProtKB">
        <authorList>
            <consortium name="RefSeq"/>
        </authorList>
    </citation>
    <scope>IDENTIFICATION</scope>
</reference>
<dbReference type="InParanoid" id="A0A6I9RI43"/>
<dbReference type="GO" id="GO:0061630">
    <property type="term" value="F:ubiquitin protein ligase activity"/>
    <property type="evidence" value="ECO:0007669"/>
    <property type="project" value="TreeGrafter"/>
</dbReference>
<dbReference type="AlphaFoldDB" id="A0A6I9RI43"/>
<gene>
    <name evidence="7" type="primary">LOC105048862</name>
</gene>
<dbReference type="SMART" id="SM00184">
    <property type="entry name" value="RING"/>
    <property type="match status" value="1"/>
</dbReference>
<name>A0A6I9RI43_ELAGV</name>
<dbReference type="Gene3D" id="3.30.40.10">
    <property type="entry name" value="Zinc/RING finger domain, C3HC4 (zinc finger)"/>
    <property type="match status" value="1"/>
</dbReference>